<accession>A0A0E0H9Y9</accession>
<name>A0A0E0H9Y9_ORYNI</name>
<dbReference type="AlphaFoldDB" id="A0A0E0H9Y9"/>
<dbReference type="PANTHER" id="PTHR47389:SF5">
    <property type="entry name" value="OS09G0436700 PROTEIN"/>
    <property type="match status" value="1"/>
</dbReference>
<dbReference type="SUPFAM" id="SSF50494">
    <property type="entry name" value="Trypsin-like serine proteases"/>
    <property type="match status" value="1"/>
</dbReference>
<feature type="compositionally biased region" description="Low complexity" evidence="1">
    <location>
        <begin position="60"/>
        <end position="75"/>
    </location>
</feature>
<protein>
    <recommendedName>
        <fullName evidence="4">PDZ domain-containing protein</fullName>
    </recommendedName>
</protein>
<evidence type="ECO:0000256" key="1">
    <source>
        <dbReference type="SAM" id="MobiDB-lite"/>
    </source>
</evidence>
<organism evidence="2">
    <name type="scientific">Oryza nivara</name>
    <name type="common">Indian wild rice</name>
    <name type="synonym">Oryza sativa f. spontanea</name>
    <dbReference type="NCBI Taxonomy" id="4536"/>
    <lineage>
        <taxon>Eukaryota</taxon>
        <taxon>Viridiplantae</taxon>
        <taxon>Streptophyta</taxon>
        <taxon>Embryophyta</taxon>
        <taxon>Tracheophyta</taxon>
        <taxon>Spermatophyta</taxon>
        <taxon>Magnoliopsida</taxon>
        <taxon>Liliopsida</taxon>
        <taxon>Poales</taxon>
        <taxon>Poaceae</taxon>
        <taxon>BOP clade</taxon>
        <taxon>Oryzoideae</taxon>
        <taxon>Oryzeae</taxon>
        <taxon>Oryzinae</taxon>
        <taxon>Oryza</taxon>
    </lineage>
</organism>
<dbReference type="InterPro" id="IPR036034">
    <property type="entry name" value="PDZ_sf"/>
</dbReference>
<reference evidence="2" key="2">
    <citation type="submission" date="2018-04" db="EMBL/GenBank/DDBJ databases">
        <title>OnivRS2 (Oryza nivara Reference Sequence Version 2).</title>
        <authorList>
            <person name="Zhang J."/>
            <person name="Kudrna D."/>
            <person name="Lee S."/>
            <person name="Talag J."/>
            <person name="Rajasekar S."/>
            <person name="Welchert J."/>
            <person name="Hsing Y.-I."/>
            <person name="Wing R.A."/>
        </authorList>
    </citation>
    <scope>NUCLEOTIDE SEQUENCE [LARGE SCALE GENOMIC DNA]</scope>
    <source>
        <strain evidence="2">SL10</strain>
    </source>
</reference>
<sequence length="533" mass="57710">MRSTLHTPQSPYLYKSLVRERRENTHHLPCRLRASLRPPPHKSSVPPARMPPKRSGTMKATAAAAVGAAGTAGASPVGGGPAGDASAAAGRRVTRLRSRELGLEATTGAGGDVASDDPGPARKKGKVQPATKGAKGKAARADPPTPPPRPRLPPFPKSGDPMDFLKWDKEFRRICALPEPAGTVIPCTVRRKPTGPRTVSITGVASVADNSMIRKASRSVVGISSRIPDGKEIMQCSGIVVDWNKTSRLATIVTCSAAVCFDGALVHPNPKLLVHLPNRSTAEGQLLFFNAHYRIALLEALVDFPLEPANFGSSPKFGQKVFTLARDKKSSFFARSGTVLLQDPPFFLKYKYWLSLSSAIELCGTGGPAIDEHGDVAGMTFGRLPNPDVLSISILQTCIDMWRRFSRVARPFLDMDLIAFETLDITHQEEIESEHGITDGFIVDLVCDDSTAGRLGISRGDVIVSYNGLRDFTLHTFEEYLLNLGWGFLESTDPSWTINLELEIYDPVRGTIRGVTFPLGFSDICEDVCNILS</sequence>
<dbReference type="Proteomes" id="UP000006591">
    <property type="component" value="Chromosome 5"/>
</dbReference>
<reference evidence="2" key="1">
    <citation type="submission" date="2015-04" db="UniProtKB">
        <authorList>
            <consortium name="EnsemblPlants"/>
        </authorList>
    </citation>
    <scope>IDENTIFICATION</scope>
    <source>
        <strain evidence="2">SL10</strain>
    </source>
</reference>
<keyword evidence="3" id="KW-1185">Reference proteome</keyword>
<evidence type="ECO:0008006" key="4">
    <source>
        <dbReference type="Google" id="ProtNLM"/>
    </source>
</evidence>
<dbReference type="Pfam" id="PF13365">
    <property type="entry name" value="Trypsin_2"/>
    <property type="match status" value="1"/>
</dbReference>
<dbReference type="SUPFAM" id="SSF50156">
    <property type="entry name" value="PDZ domain-like"/>
    <property type="match status" value="1"/>
</dbReference>
<dbReference type="EnsemblPlants" id="ONIVA05G04590.1">
    <property type="protein sequence ID" value="ONIVA05G04590.1"/>
    <property type="gene ID" value="ONIVA05G04590"/>
</dbReference>
<evidence type="ECO:0000313" key="2">
    <source>
        <dbReference type="EnsemblPlants" id="ONIVA05G04590.1"/>
    </source>
</evidence>
<dbReference type="Gene3D" id="2.40.10.120">
    <property type="match status" value="1"/>
</dbReference>
<dbReference type="InterPro" id="IPR009003">
    <property type="entry name" value="Peptidase_S1_PA"/>
</dbReference>
<evidence type="ECO:0000313" key="3">
    <source>
        <dbReference type="Proteomes" id="UP000006591"/>
    </source>
</evidence>
<feature type="region of interest" description="Disordered" evidence="1">
    <location>
        <begin position="29"/>
        <end position="163"/>
    </location>
</feature>
<dbReference type="STRING" id="4536.A0A0E0H9Y9"/>
<dbReference type="OMA" id="THHLPCR"/>
<feature type="compositionally biased region" description="Pro residues" evidence="1">
    <location>
        <begin position="143"/>
        <end position="156"/>
    </location>
</feature>
<dbReference type="Gramene" id="ONIVA05G04590.1">
    <property type="protein sequence ID" value="ONIVA05G04590.1"/>
    <property type="gene ID" value="ONIVA05G04590"/>
</dbReference>
<dbReference type="PANTHER" id="PTHR47389">
    <property type="entry name" value="OS09G0436400 PROTEIN"/>
    <property type="match status" value="1"/>
</dbReference>
<dbReference type="HOGENOM" id="CLU_012954_7_0_1"/>
<proteinExistence type="predicted"/>